<evidence type="ECO:0000259" key="21">
    <source>
        <dbReference type="SMART" id="SM00220"/>
    </source>
</evidence>
<dbReference type="GO" id="GO:0004674">
    <property type="term" value="F:protein serine/threonine kinase activity"/>
    <property type="evidence" value="ECO:0007669"/>
    <property type="project" value="UniProtKB-KW"/>
</dbReference>
<evidence type="ECO:0000256" key="13">
    <source>
        <dbReference type="ARBA" id="ARBA00022840"/>
    </source>
</evidence>
<dbReference type="Pfam" id="PF00139">
    <property type="entry name" value="Lectin_legB"/>
    <property type="match status" value="1"/>
</dbReference>
<keyword evidence="7" id="KW-0808">Transferase</keyword>
<organism evidence="22 23">
    <name type="scientific">Oryza meyeriana var. granulata</name>
    <dbReference type="NCBI Taxonomy" id="110450"/>
    <lineage>
        <taxon>Eukaryota</taxon>
        <taxon>Viridiplantae</taxon>
        <taxon>Streptophyta</taxon>
        <taxon>Embryophyta</taxon>
        <taxon>Tracheophyta</taxon>
        <taxon>Spermatophyta</taxon>
        <taxon>Magnoliopsida</taxon>
        <taxon>Liliopsida</taxon>
        <taxon>Poales</taxon>
        <taxon>Poaceae</taxon>
        <taxon>BOP clade</taxon>
        <taxon>Oryzoideae</taxon>
        <taxon>Oryzeae</taxon>
        <taxon>Oryzinae</taxon>
        <taxon>Oryza</taxon>
        <taxon>Oryza meyeriana</taxon>
    </lineage>
</organism>
<keyword evidence="17" id="KW-0325">Glycoprotein</keyword>
<comment type="similarity">
    <text evidence="2">In the N-terminal section; belongs to the leguminous lectin family.</text>
</comment>
<evidence type="ECO:0000256" key="3">
    <source>
        <dbReference type="ARBA" id="ARBA00010217"/>
    </source>
</evidence>
<evidence type="ECO:0000256" key="16">
    <source>
        <dbReference type="ARBA" id="ARBA00023170"/>
    </source>
</evidence>
<dbReference type="Gene3D" id="2.60.120.200">
    <property type="match status" value="1"/>
</dbReference>
<evidence type="ECO:0000256" key="8">
    <source>
        <dbReference type="ARBA" id="ARBA00022692"/>
    </source>
</evidence>
<sequence length="576" mass="62802">MNNTSLLLLPLLLLLLGLNNNLETSSAADAATDGQFVYTGFAGSNLTLDGLATVTPAGLLQLTNGTGGLKAHAFHPDPLRFRDLLVAAGGSNVHSFSVSFVFAILSIYPNLSSHGMAFFVSSSKNLSAAAPRGYLGLFSNESDGDVTNHLFAVELDTIQNTDFLDINNNHVGVDINSIRSVKSYPTGYYDDGDNGNLKNLTLNSHKPMQVWIDYDQETTRINITVAPIEISRPKRPLGSVIFNLSTVLTDSAYVGFSSSTGDIDSQYYVLGWSFGMNRAAPTIDISKLPKLPREGPKSPSKVMEITLPIATALFVLAVGVIILHLLRRRSRYAELREDWEVEFGPHRFSYKDLFDATQGFKKKHLLGSGGFGSVYSGVLKPSKMEVAVKRISHESKQGLAKLYDHGVDPQTTHVVGTMGYLAPELARTGKASPLTDVFAFGAFLLEVTCGRRPVEHSRKDNRVMLVDWVLEHWHKGLLTKAIDTRLQGEFDADEACLVLKLGLLCSHPVPQARPSMRQAMQYLDGDMKLPELMPANLSFGMQAMMSNEGFDSYVISYPSSSTVSHGTFVSGLSGGR</sequence>
<evidence type="ECO:0000256" key="20">
    <source>
        <dbReference type="SAM" id="SignalP"/>
    </source>
</evidence>
<dbReference type="EMBL" id="SPHZ02000007">
    <property type="protein sequence ID" value="KAF0905557.1"/>
    <property type="molecule type" value="Genomic_DNA"/>
</dbReference>
<accession>A0A6G1CZQ6</accession>
<dbReference type="InterPro" id="IPR001220">
    <property type="entry name" value="Legume_lectin_dom"/>
</dbReference>
<dbReference type="InterPro" id="IPR000719">
    <property type="entry name" value="Prot_kinase_dom"/>
</dbReference>
<keyword evidence="15 19" id="KW-0472">Membrane</keyword>
<dbReference type="GO" id="GO:0005524">
    <property type="term" value="F:ATP binding"/>
    <property type="evidence" value="ECO:0007669"/>
    <property type="project" value="UniProtKB-UniRule"/>
</dbReference>
<proteinExistence type="inferred from homology"/>
<dbReference type="Pfam" id="PF00069">
    <property type="entry name" value="Pkinase"/>
    <property type="match status" value="1"/>
</dbReference>
<keyword evidence="23" id="KW-1185">Reference proteome</keyword>
<evidence type="ECO:0000256" key="17">
    <source>
        <dbReference type="ARBA" id="ARBA00023180"/>
    </source>
</evidence>
<evidence type="ECO:0000256" key="11">
    <source>
        <dbReference type="ARBA" id="ARBA00022741"/>
    </source>
</evidence>
<evidence type="ECO:0000256" key="7">
    <source>
        <dbReference type="ARBA" id="ARBA00022679"/>
    </source>
</evidence>
<feature type="chain" id="PRO_5026133305" description="non-specific serine/threonine protein kinase" evidence="20">
    <location>
        <begin position="28"/>
        <end position="576"/>
    </location>
</feature>
<dbReference type="Gene3D" id="1.10.510.10">
    <property type="entry name" value="Transferase(Phosphotransferase) domain 1"/>
    <property type="match status" value="1"/>
</dbReference>
<dbReference type="InterPro" id="IPR017441">
    <property type="entry name" value="Protein_kinase_ATP_BS"/>
</dbReference>
<dbReference type="EC" id="2.7.11.1" evidence="4"/>
<evidence type="ECO:0000256" key="15">
    <source>
        <dbReference type="ARBA" id="ARBA00023136"/>
    </source>
</evidence>
<comment type="subcellular location">
    <subcellularLocation>
        <location evidence="1">Cell membrane</location>
        <topology evidence="1">Single-pass type I membrane protein</topology>
    </subcellularLocation>
</comment>
<dbReference type="GO" id="GO:0005886">
    <property type="term" value="C:plasma membrane"/>
    <property type="evidence" value="ECO:0007669"/>
    <property type="project" value="UniProtKB-SubCell"/>
</dbReference>
<feature type="binding site" evidence="18">
    <location>
        <position position="389"/>
    </location>
    <ligand>
        <name>ATP</name>
        <dbReference type="ChEBI" id="CHEBI:30616"/>
    </ligand>
</feature>
<dbReference type="GO" id="GO:0002229">
    <property type="term" value="P:defense response to oomycetes"/>
    <property type="evidence" value="ECO:0007669"/>
    <property type="project" value="UniProtKB-ARBA"/>
</dbReference>
<keyword evidence="9 20" id="KW-0732">Signal</keyword>
<keyword evidence="8 19" id="KW-0812">Transmembrane</keyword>
<dbReference type="InterPro" id="IPR013320">
    <property type="entry name" value="ConA-like_dom_sf"/>
</dbReference>
<evidence type="ECO:0000256" key="12">
    <source>
        <dbReference type="ARBA" id="ARBA00022777"/>
    </source>
</evidence>
<dbReference type="FunFam" id="2.60.120.200:FF:000051">
    <property type="entry name" value="L-type lectin-domain containing receptor kinase V.9"/>
    <property type="match status" value="1"/>
</dbReference>
<evidence type="ECO:0000256" key="9">
    <source>
        <dbReference type="ARBA" id="ARBA00022729"/>
    </source>
</evidence>
<evidence type="ECO:0000256" key="19">
    <source>
        <dbReference type="SAM" id="Phobius"/>
    </source>
</evidence>
<evidence type="ECO:0000256" key="2">
    <source>
        <dbReference type="ARBA" id="ARBA00008536"/>
    </source>
</evidence>
<feature type="domain" description="Protein kinase" evidence="21">
    <location>
        <begin position="360"/>
        <end position="523"/>
    </location>
</feature>
<comment type="similarity">
    <text evidence="3">In the C-terminal section; belongs to the protein kinase superfamily. Ser/Thr protein kinase family.</text>
</comment>
<evidence type="ECO:0000256" key="18">
    <source>
        <dbReference type="PROSITE-ProRule" id="PRU10141"/>
    </source>
</evidence>
<evidence type="ECO:0000256" key="10">
    <source>
        <dbReference type="ARBA" id="ARBA00022734"/>
    </source>
</evidence>
<evidence type="ECO:0000256" key="6">
    <source>
        <dbReference type="ARBA" id="ARBA00022527"/>
    </source>
</evidence>
<keyword evidence="6" id="KW-0723">Serine/threonine-protein kinase</keyword>
<dbReference type="InterPro" id="IPR011009">
    <property type="entry name" value="Kinase-like_dom_sf"/>
</dbReference>
<evidence type="ECO:0000313" key="22">
    <source>
        <dbReference type="EMBL" id="KAF0905557.1"/>
    </source>
</evidence>
<dbReference type="CDD" id="cd06899">
    <property type="entry name" value="lectin_legume_LecRK_Arcelin_ConA"/>
    <property type="match status" value="1"/>
</dbReference>
<evidence type="ECO:0000256" key="4">
    <source>
        <dbReference type="ARBA" id="ARBA00012513"/>
    </source>
</evidence>
<keyword evidence="16" id="KW-0675">Receptor</keyword>
<protein>
    <recommendedName>
        <fullName evidence="4">non-specific serine/threonine protein kinase</fullName>
        <ecNumber evidence="4">2.7.11.1</ecNumber>
    </recommendedName>
</protein>
<feature type="signal peptide" evidence="20">
    <location>
        <begin position="1"/>
        <end position="27"/>
    </location>
</feature>
<keyword evidence="11 18" id="KW-0547">Nucleotide-binding</keyword>
<evidence type="ECO:0000313" key="23">
    <source>
        <dbReference type="Proteomes" id="UP000479710"/>
    </source>
</evidence>
<dbReference type="AlphaFoldDB" id="A0A6G1CZQ6"/>
<keyword evidence="10" id="KW-0430">Lectin</keyword>
<dbReference type="Proteomes" id="UP000479710">
    <property type="component" value="Unassembled WGS sequence"/>
</dbReference>
<dbReference type="OrthoDB" id="543442at2759"/>
<keyword evidence="14 19" id="KW-1133">Transmembrane helix</keyword>
<keyword evidence="12" id="KW-0418">Kinase</keyword>
<dbReference type="GO" id="GO:0030246">
    <property type="term" value="F:carbohydrate binding"/>
    <property type="evidence" value="ECO:0007669"/>
    <property type="project" value="UniProtKB-KW"/>
</dbReference>
<evidence type="ECO:0000256" key="5">
    <source>
        <dbReference type="ARBA" id="ARBA00022475"/>
    </source>
</evidence>
<feature type="transmembrane region" description="Helical" evidence="19">
    <location>
        <begin position="305"/>
        <end position="326"/>
    </location>
</feature>
<dbReference type="PANTHER" id="PTHR27007">
    <property type="match status" value="1"/>
</dbReference>
<dbReference type="SUPFAM" id="SSF56112">
    <property type="entry name" value="Protein kinase-like (PK-like)"/>
    <property type="match status" value="1"/>
</dbReference>
<evidence type="ECO:0000256" key="14">
    <source>
        <dbReference type="ARBA" id="ARBA00022989"/>
    </source>
</evidence>
<dbReference type="PROSITE" id="PS00107">
    <property type="entry name" value="PROTEIN_KINASE_ATP"/>
    <property type="match status" value="1"/>
</dbReference>
<dbReference type="FunFam" id="1.10.510.10:FF:000240">
    <property type="entry name" value="Lectin-domain containing receptor kinase A4.3"/>
    <property type="match status" value="1"/>
</dbReference>
<reference evidence="22 23" key="1">
    <citation type="submission" date="2019-11" db="EMBL/GenBank/DDBJ databases">
        <title>Whole genome sequence of Oryza granulata.</title>
        <authorList>
            <person name="Li W."/>
        </authorList>
    </citation>
    <scope>NUCLEOTIDE SEQUENCE [LARGE SCALE GENOMIC DNA]</scope>
    <source>
        <strain evidence="23">cv. Menghai</strain>
        <tissue evidence="22">Leaf</tissue>
    </source>
</reference>
<keyword evidence="5" id="KW-1003">Cell membrane</keyword>
<dbReference type="SMART" id="SM00220">
    <property type="entry name" value="S_TKc"/>
    <property type="match status" value="1"/>
</dbReference>
<name>A0A6G1CZQ6_9ORYZ</name>
<gene>
    <name evidence="22" type="ORF">E2562_007354</name>
</gene>
<dbReference type="InterPro" id="IPR050528">
    <property type="entry name" value="L-type_Lectin-RKs"/>
</dbReference>
<keyword evidence="13 18" id="KW-0067">ATP-binding</keyword>
<comment type="caution">
    <text evidence="22">The sequence shown here is derived from an EMBL/GenBank/DDBJ whole genome shotgun (WGS) entry which is preliminary data.</text>
</comment>
<dbReference type="SUPFAM" id="SSF49899">
    <property type="entry name" value="Concanavalin A-like lectins/glucanases"/>
    <property type="match status" value="1"/>
</dbReference>
<evidence type="ECO:0000256" key="1">
    <source>
        <dbReference type="ARBA" id="ARBA00004251"/>
    </source>
</evidence>